<reference evidence="3" key="1">
    <citation type="submission" date="2022-01" db="EMBL/GenBank/DDBJ databases">
        <authorList>
            <person name="King R."/>
        </authorList>
    </citation>
    <scope>NUCLEOTIDE SEQUENCE</scope>
</reference>
<proteinExistence type="predicted"/>
<evidence type="ECO:0000256" key="1">
    <source>
        <dbReference type="SAM" id="Coils"/>
    </source>
</evidence>
<dbReference type="EMBL" id="OU892279">
    <property type="protein sequence ID" value="CAG9766031.1"/>
    <property type="molecule type" value="Genomic_DNA"/>
</dbReference>
<organism evidence="3 4">
    <name type="scientific">Ceutorhynchus assimilis</name>
    <name type="common">cabbage seed weevil</name>
    <dbReference type="NCBI Taxonomy" id="467358"/>
    <lineage>
        <taxon>Eukaryota</taxon>
        <taxon>Metazoa</taxon>
        <taxon>Ecdysozoa</taxon>
        <taxon>Arthropoda</taxon>
        <taxon>Hexapoda</taxon>
        <taxon>Insecta</taxon>
        <taxon>Pterygota</taxon>
        <taxon>Neoptera</taxon>
        <taxon>Endopterygota</taxon>
        <taxon>Coleoptera</taxon>
        <taxon>Polyphaga</taxon>
        <taxon>Cucujiformia</taxon>
        <taxon>Curculionidae</taxon>
        <taxon>Ceutorhynchinae</taxon>
        <taxon>Ceutorhynchus</taxon>
    </lineage>
</organism>
<dbReference type="OrthoDB" id="6784367at2759"/>
<keyword evidence="1" id="KW-0175">Coiled coil</keyword>
<evidence type="ECO:0000256" key="2">
    <source>
        <dbReference type="SAM" id="MobiDB-lite"/>
    </source>
</evidence>
<accession>A0A9N9MKG4</accession>
<feature type="region of interest" description="Disordered" evidence="2">
    <location>
        <begin position="213"/>
        <end position="255"/>
    </location>
</feature>
<gene>
    <name evidence="3" type="ORF">CEUTPL_LOCUS6625</name>
</gene>
<keyword evidence="4" id="KW-1185">Reference proteome</keyword>
<dbReference type="AlphaFoldDB" id="A0A9N9MKG4"/>
<name>A0A9N9MKG4_9CUCU</name>
<sequence length="299" mass="34690">MDKFGCCRLKPVPSYYVCKTCSKIFHKSCVQRDKHKYRFLGGYQITCCNLEEQIESEIDQDSILEKTISDLSEDSEAKSKHIQKLKAENEVIIEEAQRTEEELNNILLLHKKTLEEKDYMEQNYIRIAREQEEYVRRLSDENSEATGLNTTLNNDIKKLKECMEKLENDFKYLHDLKNSMTSIEVLLEENLMLRKEMDDNSVKQHRDEMAADIETDRKNSHKHSKSITSTGKNSKKHLKSVTPTKCTGSNKSSEISVHRIAQSNQSVQTNVHKIKKQILLLGDTLKDHKNHGRDHGHAI</sequence>
<feature type="coiled-coil region" evidence="1">
    <location>
        <begin position="68"/>
        <end position="102"/>
    </location>
</feature>
<evidence type="ECO:0000313" key="4">
    <source>
        <dbReference type="Proteomes" id="UP001152799"/>
    </source>
</evidence>
<dbReference type="Proteomes" id="UP001152799">
    <property type="component" value="Chromosome 3"/>
</dbReference>
<evidence type="ECO:0000313" key="3">
    <source>
        <dbReference type="EMBL" id="CAG9766031.1"/>
    </source>
</evidence>
<feature type="compositionally biased region" description="Polar residues" evidence="2">
    <location>
        <begin position="241"/>
        <end position="255"/>
    </location>
</feature>
<protein>
    <submittedName>
        <fullName evidence="3">Uncharacterized protein</fullName>
    </submittedName>
</protein>